<accession>A0A9P7CYJ7</accession>
<keyword evidence="7" id="KW-1185">Reference proteome</keyword>
<dbReference type="GO" id="GO:0005524">
    <property type="term" value="F:ATP binding"/>
    <property type="evidence" value="ECO:0007669"/>
    <property type="project" value="InterPro"/>
</dbReference>
<name>A0A9P7CYJ7_9AGAM</name>
<dbReference type="EMBL" id="JABBWD010000062">
    <property type="protein sequence ID" value="KAG1770854.1"/>
    <property type="molecule type" value="Genomic_DNA"/>
</dbReference>
<evidence type="ECO:0000256" key="2">
    <source>
        <dbReference type="ARBA" id="ARBA00022679"/>
    </source>
</evidence>
<dbReference type="SUPFAM" id="SSF56112">
    <property type="entry name" value="Protein kinase-like (PK-like)"/>
    <property type="match status" value="1"/>
</dbReference>
<dbReference type="Proteomes" id="UP000714275">
    <property type="component" value="Unassembled WGS sequence"/>
</dbReference>
<dbReference type="InterPro" id="IPR011009">
    <property type="entry name" value="Kinase-like_dom_sf"/>
</dbReference>
<proteinExistence type="predicted"/>
<gene>
    <name evidence="6" type="ORF">EV702DRAFT_1202184</name>
</gene>
<feature type="region of interest" description="Disordered" evidence="4">
    <location>
        <begin position="341"/>
        <end position="387"/>
    </location>
</feature>
<keyword evidence="1" id="KW-0723">Serine/threonine-protein kinase</keyword>
<comment type="caution">
    <text evidence="6">The sequence shown here is derived from an EMBL/GenBank/DDBJ whole genome shotgun (WGS) entry which is preliminary data.</text>
</comment>
<sequence length="733" mass="80809">MPQFELVSQFTEDAFAAEDCVCERPVCRARIAKGDPCFYVGTVDPGKSGRHPMRPTGSSSSVVPQLSRTFPDPRMICQTVNAAQRKCMFVIDYSTVNPPPVIAFGHNMRPPSMTCSTGPDIAVPLSWGQLQNMAHAAQPSHSSGYSVNHAQYSTEREHWAKLSYALPPMETITLDISAVHEVGARKKGHWVAIGGKKDVDARIDAPGLMDIAFDTILPKILTFGAGFLWRIEEFVVQDAVWVDLSTHKASVPYFISQCMVPSKKGSKGPTFKTKQFALMVVVPEAQWNEYEEWVEKAESEVATHQVQVQHRVETVENVTTPTRPTCQVQVQNLVSHQPVIMPSIDQPSTSESTKQSHRHNLSTTTTSSSPPHKKPAVAPPEAVFSSPDRTDLKEALRAGGNTTNFDVAQGELLLGTYTEDIQFYAIPTRPLADILKNPVYRCFQLDPTQSMIGKLTVNSSSRSMLGAGGFKTAHPGWISLAPLVENGLGSIPGQNVAVKRPFHKVFPSASSFMYKIGRFSLVDEIAKLFKEANVLHWSHSLLQLTYAFIDRCIASSDDPPPFNIPRVRFVDAGLAFSYSQRDSKPTRAGSKTGSTCAGYLVEELIEGGSDTFLKFIHNMDSNPLLDEDDYRYKVALFFAFTQHVQYVKTGGLAFISDYQGSTELLTDPSVGKGTDLFGEGNMECTVSMFEKQHKCNEFCEWPGFGLVPFATMTEDESTEETEAGCREDALIVS</sequence>
<reference evidence="6" key="1">
    <citation type="journal article" date="2020" name="New Phytol.">
        <title>Comparative genomics reveals dynamic genome evolution in host specialist ectomycorrhizal fungi.</title>
        <authorList>
            <person name="Lofgren L.A."/>
            <person name="Nguyen N.H."/>
            <person name="Vilgalys R."/>
            <person name="Ruytinx J."/>
            <person name="Liao H.L."/>
            <person name="Branco S."/>
            <person name="Kuo A."/>
            <person name="LaButti K."/>
            <person name="Lipzen A."/>
            <person name="Andreopoulos W."/>
            <person name="Pangilinan J."/>
            <person name="Riley R."/>
            <person name="Hundley H."/>
            <person name="Na H."/>
            <person name="Barry K."/>
            <person name="Grigoriev I.V."/>
            <person name="Stajich J.E."/>
            <person name="Kennedy P.G."/>
        </authorList>
    </citation>
    <scope>NUCLEOTIDE SEQUENCE</scope>
    <source>
        <strain evidence="6">DOB743</strain>
    </source>
</reference>
<dbReference type="Gene3D" id="3.20.200.10">
    <property type="entry name" value="MHCK/EF2 kinase"/>
    <property type="match status" value="1"/>
</dbReference>
<keyword evidence="2" id="KW-0808">Transferase</keyword>
<keyword evidence="3" id="KW-0418">Kinase</keyword>
<dbReference type="Pfam" id="PF02816">
    <property type="entry name" value="Alpha_kinase"/>
    <property type="match status" value="1"/>
</dbReference>
<organism evidence="6 7">
    <name type="scientific">Suillus placidus</name>
    <dbReference type="NCBI Taxonomy" id="48579"/>
    <lineage>
        <taxon>Eukaryota</taxon>
        <taxon>Fungi</taxon>
        <taxon>Dikarya</taxon>
        <taxon>Basidiomycota</taxon>
        <taxon>Agaricomycotina</taxon>
        <taxon>Agaricomycetes</taxon>
        <taxon>Agaricomycetidae</taxon>
        <taxon>Boletales</taxon>
        <taxon>Suillineae</taxon>
        <taxon>Suillaceae</taxon>
        <taxon>Suillus</taxon>
    </lineage>
</organism>
<dbReference type="AlphaFoldDB" id="A0A9P7CYJ7"/>
<evidence type="ECO:0000313" key="6">
    <source>
        <dbReference type="EMBL" id="KAG1770854.1"/>
    </source>
</evidence>
<evidence type="ECO:0000256" key="3">
    <source>
        <dbReference type="ARBA" id="ARBA00022777"/>
    </source>
</evidence>
<protein>
    <recommendedName>
        <fullName evidence="5">Alpha-type protein kinase domain-containing protein</fullName>
    </recommendedName>
</protein>
<dbReference type="PROSITE" id="PS51158">
    <property type="entry name" value="ALPHA_KINASE"/>
    <property type="match status" value="1"/>
</dbReference>
<feature type="domain" description="Alpha-type protein kinase" evidence="5">
    <location>
        <begin position="439"/>
        <end position="709"/>
    </location>
</feature>
<dbReference type="InterPro" id="IPR004166">
    <property type="entry name" value="a-kinase_dom"/>
</dbReference>
<evidence type="ECO:0000259" key="5">
    <source>
        <dbReference type="PROSITE" id="PS51158"/>
    </source>
</evidence>
<evidence type="ECO:0000313" key="7">
    <source>
        <dbReference type="Proteomes" id="UP000714275"/>
    </source>
</evidence>
<evidence type="ECO:0000256" key="1">
    <source>
        <dbReference type="ARBA" id="ARBA00022527"/>
    </source>
</evidence>
<dbReference type="OrthoDB" id="301415at2759"/>
<evidence type="ECO:0000256" key="4">
    <source>
        <dbReference type="SAM" id="MobiDB-lite"/>
    </source>
</evidence>
<dbReference type="GO" id="GO:0004674">
    <property type="term" value="F:protein serine/threonine kinase activity"/>
    <property type="evidence" value="ECO:0007669"/>
    <property type="project" value="UniProtKB-KW"/>
</dbReference>